<comment type="caution">
    <text evidence="7">The sequence shown here is derived from an EMBL/GenBank/DDBJ whole genome shotgun (WGS) entry which is preliminary data.</text>
</comment>
<evidence type="ECO:0000313" key="7">
    <source>
        <dbReference type="EMBL" id="KYO20300.1"/>
    </source>
</evidence>
<dbReference type="GO" id="GO:0001669">
    <property type="term" value="C:acrosomal vesicle"/>
    <property type="evidence" value="ECO:0007669"/>
    <property type="project" value="TreeGrafter"/>
</dbReference>
<dbReference type="PANTHER" id="PTHR47131:SF1">
    <property type="entry name" value="CATION CHANNEL SPERM-ASSOCIATED PROTEIN 3"/>
    <property type="match status" value="1"/>
</dbReference>
<comment type="subcellular location">
    <subcellularLocation>
        <location evidence="1">Membrane</location>
        <topology evidence="1">Multi-pass membrane protein</topology>
    </subcellularLocation>
</comment>
<dbReference type="Gene3D" id="1.10.287.70">
    <property type="match status" value="1"/>
</dbReference>
<dbReference type="GeneID" id="102561301"/>
<dbReference type="SUPFAM" id="SSF81324">
    <property type="entry name" value="Voltage-gated potassium channels"/>
    <property type="match status" value="1"/>
</dbReference>
<feature type="transmembrane region" description="Helical" evidence="5">
    <location>
        <begin position="215"/>
        <end position="231"/>
    </location>
</feature>
<organism evidence="7 8">
    <name type="scientific">Alligator mississippiensis</name>
    <name type="common">American alligator</name>
    <dbReference type="NCBI Taxonomy" id="8496"/>
    <lineage>
        <taxon>Eukaryota</taxon>
        <taxon>Metazoa</taxon>
        <taxon>Chordata</taxon>
        <taxon>Craniata</taxon>
        <taxon>Vertebrata</taxon>
        <taxon>Euteleostomi</taxon>
        <taxon>Archelosauria</taxon>
        <taxon>Archosauria</taxon>
        <taxon>Crocodylia</taxon>
        <taxon>Alligatoridae</taxon>
        <taxon>Alligatorinae</taxon>
        <taxon>Alligator</taxon>
    </lineage>
</organism>
<keyword evidence="4 5" id="KW-0472">Membrane</keyword>
<dbReference type="RefSeq" id="XP_059568853.1">
    <property type="nucleotide sequence ID" value="XM_059712870.1"/>
</dbReference>
<dbReference type="CTD" id="347732"/>
<reference evidence="7 8" key="1">
    <citation type="journal article" date="2012" name="Genome Biol.">
        <title>Sequencing three crocodilian genomes to illuminate the evolution of archosaurs and amniotes.</title>
        <authorList>
            <person name="St John J.A."/>
            <person name="Braun E.L."/>
            <person name="Isberg S.R."/>
            <person name="Miles L.G."/>
            <person name="Chong A.Y."/>
            <person name="Gongora J."/>
            <person name="Dalzell P."/>
            <person name="Moran C."/>
            <person name="Bed'hom B."/>
            <person name="Abzhanov A."/>
            <person name="Burgess S.C."/>
            <person name="Cooksey A.M."/>
            <person name="Castoe T.A."/>
            <person name="Crawford N.G."/>
            <person name="Densmore L.D."/>
            <person name="Drew J.C."/>
            <person name="Edwards S.V."/>
            <person name="Faircloth B.C."/>
            <person name="Fujita M.K."/>
            <person name="Greenwold M.J."/>
            <person name="Hoffmann F.G."/>
            <person name="Howard J.M."/>
            <person name="Iguchi T."/>
            <person name="Janes D.E."/>
            <person name="Khan S.Y."/>
            <person name="Kohno S."/>
            <person name="de Koning A.J."/>
            <person name="Lance S.L."/>
            <person name="McCarthy F.M."/>
            <person name="McCormack J.E."/>
            <person name="Merchant M.E."/>
            <person name="Peterson D.G."/>
            <person name="Pollock D.D."/>
            <person name="Pourmand N."/>
            <person name="Raney B.J."/>
            <person name="Roessler K.A."/>
            <person name="Sanford J.R."/>
            <person name="Sawyer R.H."/>
            <person name="Schmidt C.J."/>
            <person name="Triplett E.W."/>
            <person name="Tuberville T.D."/>
            <person name="Venegas-Anaya M."/>
            <person name="Howard J.T."/>
            <person name="Jarvis E.D."/>
            <person name="Guillette L.J.Jr."/>
            <person name="Glenn T.C."/>
            <person name="Green R.E."/>
            <person name="Ray D.A."/>
        </authorList>
    </citation>
    <scope>NUCLEOTIDE SEQUENCE [LARGE SCALE GENOMIC DNA]</scope>
    <source>
        <strain evidence="7">KSC_2009_1</strain>
    </source>
</reference>
<gene>
    <name evidence="7" type="primary">CATSPER3</name>
    <name evidence="7" type="ORF">Y1Q_0010836</name>
</gene>
<dbReference type="GO" id="GO:0048240">
    <property type="term" value="P:sperm capacitation"/>
    <property type="evidence" value="ECO:0007669"/>
    <property type="project" value="TreeGrafter"/>
</dbReference>
<proteinExistence type="predicted"/>
<evidence type="ECO:0000256" key="2">
    <source>
        <dbReference type="ARBA" id="ARBA00022692"/>
    </source>
</evidence>
<evidence type="ECO:0000313" key="8">
    <source>
        <dbReference type="Proteomes" id="UP000050525"/>
    </source>
</evidence>
<dbReference type="GO" id="GO:0006814">
    <property type="term" value="P:sodium ion transport"/>
    <property type="evidence" value="ECO:0007669"/>
    <property type="project" value="TreeGrafter"/>
</dbReference>
<feature type="transmembrane region" description="Helical" evidence="5">
    <location>
        <begin position="86"/>
        <end position="108"/>
    </location>
</feature>
<dbReference type="AlphaFoldDB" id="A0A151M785"/>
<feature type="domain" description="Ion transport" evidence="6">
    <location>
        <begin position="57"/>
        <end position="282"/>
    </location>
</feature>
<evidence type="ECO:0000256" key="1">
    <source>
        <dbReference type="ARBA" id="ARBA00004141"/>
    </source>
</evidence>
<dbReference type="GO" id="GO:0030317">
    <property type="term" value="P:flagellated sperm motility"/>
    <property type="evidence" value="ECO:0007669"/>
    <property type="project" value="TreeGrafter"/>
</dbReference>
<dbReference type="Proteomes" id="UP000050525">
    <property type="component" value="Unassembled WGS sequence"/>
</dbReference>
<dbReference type="EMBL" id="AKHW03006437">
    <property type="protein sequence ID" value="KYO20300.1"/>
    <property type="molecule type" value="Genomic_DNA"/>
</dbReference>
<feature type="transmembrane region" description="Helical" evidence="5">
    <location>
        <begin position="251"/>
        <end position="274"/>
    </location>
</feature>
<dbReference type="Pfam" id="PF00520">
    <property type="entry name" value="Ion_trans"/>
    <property type="match status" value="1"/>
</dbReference>
<evidence type="ECO:0000256" key="3">
    <source>
        <dbReference type="ARBA" id="ARBA00022989"/>
    </source>
</evidence>
<name>A0A151M785_ALLMI</name>
<dbReference type="RefSeq" id="XP_006262243.1">
    <property type="nucleotide sequence ID" value="XM_006262181.4"/>
</dbReference>
<feature type="transmembrane region" description="Helical" evidence="5">
    <location>
        <begin position="114"/>
        <end position="132"/>
    </location>
</feature>
<keyword evidence="2 5" id="KW-0812">Transmembrane</keyword>
<dbReference type="STRING" id="8496.A0A151M785"/>
<accession>A0A151M785</accession>
<dbReference type="InterPro" id="IPR027359">
    <property type="entry name" value="Volt_channel_dom_sf"/>
</dbReference>
<sequence>MEITESFHKRGLALRLPVETFKSTSEVKVKHSLFALFKRQDTEFCAYLSKLLQNPMLRVIMISTVLVNALFITMETDYNIRFQSHTFLELADVIILAIYTTEFLILFYVDPLNFWRSGYNILNAVILLFAYLPYTIDKNNTKYYWSWSTLKGFQVLRILKLIDYSRGMRNLMTALGQTMKTVIYVLILLFLLMFIFAILGHGLYGDPDTGDRGNWGNLASALFTLFSLVTVDGWTDLQSSLEDHGFTASRAFTIVFILLGFFVFFNMFIGVVIINIQDSTQNYKWERKAETQAALQAKKQAILKRQQEEVSKLMHQQKTSEYKAFSELVDDFKKTLQHSDTVVLEDFCASIAFIDLYLTSLDLQDDTIYRLQGLYYELVNTLNTMLVDMKETSEAPPENQKES</sequence>
<protein>
    <submittedName>
        <fullName evidence="7">Cation channel sperm-associated protein 3 isoform A</fullName>
    </submittedName>
</protein>
<evidence type="ECO:0000256" key="5">
    <source>
        <dbReference type="SAM" id="Phobius"/>
    </source>
</evidence>
<dbReference type="GO" id="GO:0036128">
    <property type="term" value="C:CatSper complex"/>
    <property type="evidence" value="ECO:0007669"/>
    <property type="project" value="TreeGrafter"/>
</dbReference>
<dbReference type="eggNOG" id="KOG2302">
    <property type="taxonomic scope" value="Eukaryota"/>
</dbReference>
<keyword evidence="3 5" id="KW-1133">Transmembrane helix</keyword>
<feature type="transmembrane region" description="Helical" evidence="5">
    <location>
        <begin position="56"/>
        <end position="74"/>
    </location>
</feature>
<dbReference type="OrthoDB" id="416585at2759"/>
<dbReference type="KEGG" id="amj:102561301"/>
<dbReference type="PANTHER" id="PTHR47131">
    <property type="entry name" value="CATION CHANNEL SPERM-ASSOCIATED PROTEIN 3"/>
    <property type="match status" value="1"/>
</dbReference>
<dbReference type="Gene3D" id="1.20.120.350">
    <property type="entry name" value="Voltage-gated potassium channels. Chain C"/>
    <property type="match status" value="1"/>
</dbReference>
<dbReference type="GO" id="GO:0005245">
    <property type="term" value="F:voltage-gated calcium channel activity"/>
    <property type="evidence" value="ECO:0007669"/>
    <property type="project" value="TreeGrafter"/>
</dbReference>
<keyword evidence="8" id="KW-1185">Reference proteome</keyword>
<evidence type="ECO:0000256" key="4">
    <source>
        <dbReference type="ARBA" id="ARBA00023136"/>
    </source>
</evidence>
<evidence type="ECO:0000259" key="6">
    <source>
        <dbReference type="Pfam" id="PF00520"/>
    </source>
</evidence>
<dbReference type="InterPro" id="IPR005821">
    <property type="entry name" value="Ion_trans_dom"/>
</dbReference>
<feature type="transmembrane region" description="Helical" evidence="5">
    <location>
        <begin position="182"/>
        <end position="203"/>
    </location>
</feature>